<dbReference type="EMBL" id="CM023470">
    <property type="protein sequence ID" value="KAH7977933.1"/>
    <property type="molecule type" value="Genomic_DNA"/>
</dbReference>
<protein>
    <submittedName>
        <fullName evidence="1">Uncharacterized protein</fullName>
    </submittedName>
</protein>
<name>A0ACB8DU73_DERSI</name>
<comment type="caution">
    <text evidence="1">The sequence shown here is derived from an EMBL/GenBank/DDBJ whole genome shotgun (WGS) entry which is preliminary data.</text>
</comment>
<evidence type="ECO:0000313" key="2">
    <source>
        <dbReference type="Proteomes" id="UP000821865"/>
    </source>
</evidence>
<organism evidence="1 2">
    <name type="scientific">Dermacentor silvarum</name>
    <name type="common">Tick</name>
    <dbReference type="NCBI Taxonomy" id="543639"/>
    <lineage>
        <taxon>Eukaryota</taxon>
        <taxon>Metazoa</taxon>
        <taxon>Ecdysozoa</taxon>
        <taxon>Arthropoda</taxon>
        <taxon>Chelicerata</taxon>
        <taxon>Arachnida</taxon>
        <taxon>Acari</taxon>
        <taxon>Parasitiformes</taxon>
        <taxon>Ixodida</taxon>
        <taxon>Ixodoidea</taxon>
        <taxon>Ixodidae</taxon>
        <taxon>Rhipicephalinae</taxon>
        <taxon>Dermacentor</taxon>
    </lineage>
</organism>
<proteinExistence type="predicted"/>
<reference evidence="1" key="1">
    <citation type="submission" date="2020-05" db="EMBL/GenBank/DDBJ databases">
        <title>Large-scale comparative analyses of tick genomes elucidate their genetic diversity and vector capacities.</title>
        <authorList>
            <person name="Jia N."/>
            <person name="Wang J."/>
            <person name="Shi W."/>
            <person name="Du L."/>
            <person name="Sun Y."/>
            <person name="Zhan W."/>
            <person name="Jiang J."/>
            <person name="Wang Q."/>
            <person name="Zhang B."/>
            <person name="Ji P."/>
            <person name="Sakyi L.B."/>
            <person name="Cui X."/>
            <person name="Yuan T."/>
            <person name="Jiang B."/>
            <person name="Yang W."/>
            <person name="Lam T.T.-Y."/>
            <person name="Chang Q."/>
            <person name="Ding S."/>
            <person name="Wang X."/>
            <person name="Zhu J."/>
            <person name="Ruan X."/>
            <person name="Zhao L."/>
            <person name="Wei J."/>
            <person name="Que T."/>
            <person name="Du C."/>
            <person name="Cheng J."/>
            <person name="Dai P."/>
            <person name="Han X."/>
            <person name="Huang E."/>
            <person name="Gao Y."/>
            <person name="Liu J."/>
            <person name="Shao H."/>
            <person name="Ye R."/>
            <person name="Li L."/>
            <person name="Wei W."/>
            <person name="Wang X."/>
            <person name="Wang C."/>
            <person name="Yang T."/>
            <person name="Huo Q."/>
            <person name="Li W."/>
            <person name="Guo W."/>
            <person name="Chen H."/>
            <person name="Zhou L."/>
            <person name="Ni X."/>
            <person name="Tian J."/>
            <person name="Zhou Y."/>
            <person name="Sheng Y."/>
            <person name="Liu T."/>
            <person name="Pan Y."/>
            <person name="Xia L."/>
            <person name="Li J."/>
            <person name="Zhao F."/>
            <person name="Cao W."/>
        </authorList>
    </citation>
    <scope>NUCLEOTIDE SEQUENCE</scope>
    <source>
        <strain evidence="1">Dsil-2018</strain>
    </source>
</reference>
<accession>A0ACB8DU73</accession>
<sequence>MENMRDGDIEYFKKYYRMISQQFDFMLSLVGRDLDRQYCIREPISLTERLAMTLR</sequence>
<evidence type="ECO:0000313" key="1">
    <source>
        <dbReference type="EMBL" id="KAH7977933.1"/>
    </source>
</evidence>
<keyword evidence="2" id="KW-1185">Reference proteome</keyword>
<dbReference type="Proteomes" id="UP000821865">
    <property type="component" value="Chromosome 1"/>
</dbReference>
<gene>
    <name evidence="1" type="ORF">HPB49_003987</name>
</gene>